<name>A0A1R3J8J9_9ROSI</name>
<dbReference type="GO" id="GO:0071949">
    <property type="term" value="F:FAD binding"/>
    <property type="evidence" value="ECO:0007669"/>
    <property type="project" value="TreeGrafter"/>
</dbReference>
<dbReference type="InterPro" id="IPR014729">
    <property type="entry name" value="Rossmann-like_a/b/a_fold"/>
</dbReference>
<dbReference type="EMBL" id="AWUE01016480">
    <property type="protein sequence ID" value="OMO91117.1"/>
    <property type="molecule type" value="Genomic_DNA"/>
</dbReference>
<protein>
    <recommendedName>
        <fullName evidence="1">Photolyase/cryptochrome alpha/beta domain-containing protein</fullName>
    </recommendedName>
</protein>
<sequence>MAILHHYSSFSFLSQRIKIHPASIFAYSTQMMMNSSSSRSVSSSTVHQVPGLESHEMDSIADKTFERYAPKNVKRNGKGISIVWYRNDLRVLDNEALFKAWVSSEAILPVYCIDPRLFQTTHFFGFPKTGALRAQFIIECLADLKKNLRNKGLDLLIQHGKPEDILPSLAKAIGAHTVESLPLK</sequence>
<dbReference type="GO" id="GO:0000719">
    <property type="term" value="P:photoreactive repair"/>
    <property type="evidence" value="ECO:0007669"/>
    <property type="project" value="TreeGrafter"/>
</dbReference>
<dbReference type="Proteomes" id="UP000187203">
    <property type="component" value="Unassembled WGS sequence"/>
</dbReference>
<comment type="caution">
    <text evidence="2">The sequence shown here is derived from an EMBL/GenBank/DDBJ whole genome shotgun (WGS) entry which is preliminary data.</text>
</comment>
<dbReference type="Gene3D" id="3.40.50.620">
    <property type="entry name" value="HUPs"/>
    <property type="match status" value="1"/>
</dbReference>
<feature type="domain" description="Photolyase/cryptochrome alpha/beta" evidence="1">
    <location>
        <begin position="79"/>
        <end position="184"/>
    </location>
</feature>
<dbReference type="InterPro" id="IPR002081">
    <property type="entry name" value="Cryptochrome/DNA_photolyase_1"/>
</dbReference>
<dbReference type="STRING" id="93759.A0A1R3J8J9"/>
<evidence type="ECO:0000259" key="1">
    <source>
        <dbReference type="PROSITE" id="PS51645"/>
    </source>
</evidence>
<evidence type="ECO:0000313" key="2">
    <source>
        <dbReference type="EMBL" id="OMO91117.1"/>
    </source>
</evidence>
<dbReference type="PROSITE" id="PS51645">
    <property type="entry name" value="PHR_CRY_ALPHA_BETA"/>
    <property type="match status" value="1"/>
</dbReference>
<dbReference type="InterPro" id="IPR036155">
    <property type="entry name" value="Crypto/Photolyase_N_sf"/>
</dbReference>
<reference evidence="3" key="1">
    <citation type="submission" date="2013-09" db="EMBL/GenBank/DDBJ databases">
        <title>Corchorus olitorius genome sequencing.</title>
        <authorList>
            <person name="Alam M."/>
            <person name="Haque M.S."/>
            <person name="Islam M.S."/>
            <person name="Emdad E.M."/>
            <person name="Islam M.M."/>
            <person name="Ahmed B."/>
            <person name="Halim A."/>
            <person name="Hossen Q.M.M."/>
            <person name="Hossain M.Z."/>
            <person name="Ahmed R."/>
            <person name="Khan M.M."/>
            <person name="Islam R."/>
            <person name="Rashid M.M."/>
            <person name="Khan S.A."/>
            <person name="Rahman M.S."/>
            <person name="Alam M."/>
            <person name="Yahiya A.S."/>
            <person name="Khan M.S."/>
            <person name="Azam M.S."/>
            <person name="Haque T."/>
            <person name="Lashkar M.Z.H."/>
            <person name="Akhand A.I."/>
            <person name="Morshed G."/>
            <person name="Roy S."/>
            <person name="Uddin K.S."/>
            <person name="Rabeya T."/>
            <person name="Hossain A.S."/>
            <person name="Chowdhury A."/>
            <person name="Snigdha A.R."/>
            <person name="Mortoza M.S."/>
            <person name="Matin S.A."/>
            <person name="Hoque S.M.E."/>
            <person name="Islam M.K."/>
            <person name="Roy D.K."/>
            <person name="Haider R."/>
            <person name="Moosa M.M."/>
            <person name="Elias S.M."/>
            <person name="Hasan A.M."/>
            <person name="Jahan S."/>
            <person name="Shafiuddin M."/>
            <person name="Mahmood N."/>
            <person name="Shommy N.S."/>
        </authorList>
    </citation>
    <scope>NUCLEOTIDE SEQUENCE [LARGE SCALE GENOMIC DNA]</scope>
    <source>
        <strain evidence="3">cv. O-4</strain>
    </source>
</reference>
<dbReference type="GO" id="GO:0003677">
    <property type="term" value="F:DNA binding"/>
    <property type="evidence" value="ECO:0007669"/>
    <property type="project" value="TreeGrafter"/>
</dbReference>
<gene>
    <name evidence="2" type="ORF">COLO4_18613</name>
</gene>
<dbReference type="Pfam" id="PF00875">
    <property type="entry name" value="DNA_photolyase"/>
    <property type="match status" value="1"/>
</dbReference>
<organism evidence="2 3">
    <name type="scientific">Corchorus olitorius</name>
    <dbReference type="NCBI Taxonomy" id="93759"/>
    <lineage>
        <taxon>Eukaryota</taxon>
        <taxon>Viridiplantae</taxon>
        <taxon>Streptophyta</taxon>
        <taxon>Embryophyta</taxon>
        <taxon>Tracheophyta</taxon>
        <taxon>Spermatophyta</taxon>
        <taxon>Magnoliopsida</taxon>
        <taxon>eudicotyledons</taxon>
        <taxon>Gunneridae</taxon>
        <taxon>Pentapetalae</taxon>
        <taxon>rosids</taxon>
        <taxon>malvids</taxon>
        <taxon>Malvales</taxon>
        <taxon>Malvaceae</taxon>
        <taxon>Grewioideae</taxon>
        <taxon>Apeibeae</taxon>
        <taxon>Corchorus</taxon>
    </lineage>
</organism>
<keyword evidence="3" id="KW-1185">Reference proteome</keyword>
<dbReference type="OrthoDB" id="435881at2759"/>
<dbReference type="PANTHER" id="PTHR11455:SF22">
    <property type="entry name" value="CRYPTOCHROME DASH"/>
    <property type="match status" value="1"/>
</dbReference>
<dbReference type="GO" id="GO:0003904">
    <property type="term" value="F:deoxyribodipyrimidine photo-lyase activity"/>
    <property type="evidence" value="ECO:0007669"/>
    <property type="project" value="TreeGrafter"/>
</dbReference>
<dbReference type="AlphaFoldDB" id="A0A1R3J8J9"/>
<dbReference type="SUPFAM" id="SSF52425">
    <property type="entry name" value="Cryptochrome/photolyase, N-terminal domain"/>
    <property type="match status" value="1"/>
</dbReference>
<accession>A0A1R3J8J9</accession>
<dbReference type="PANTHER" id="PTHR11455">
    <property type="entry name" value="CRYPTOCHROME"/>
    <property type="match status" value="1"/>
</dbReference>
<proteinExistence type="predicted"/>
<dbReference type="InterPro" id="IPR006050">
    <property type="entry name" value="DNA_photolyase_N"/>
</dbReference>
<evidence type="ECO:0000313" key="3">
    <source>
        <dbReference type="Proteomes" id="UP000187203"/>
    </source>
</evidence>